<comment type="caution">
    <text evidence="4">The sequence shown here is derived from an EMBL/GenBank/DDBJ whole genome shotgun (WGS) entry which is preliminary data.</text>
</comment>
<dbReference type="PANTHER" id="PTHR23095:SF53">
    <property type="entry name" value="ZINC FINGER CCHC DOMAIN-CONTAINING PROTEIN 12-LIKE"/>
    <property type="match status" value="1"/>
</dbReference>
<dbReference type="EMBL" id="JAHFZB010000007">
    <property type="protein sequence ID" value="KAK6488274.1"/>
    <property type="molecule type" value="Genomic_DNA"/>
</dbReference>
<dbReference type="InterPro" id="IPR048270">
    <property type="entry name" value="PNMA_C"/>
</dbReference>
<keyword evidence="1" id="KW-0863">Zinc-finger</keyword>
<feature type="region of interest" description="Disordered" evidence="2">
    <location>
        <begin position="1"/>
        <end position="34"/>
    </location>
</feature>
<evidence type="ECO:0000256" key="2">
    <source>
        <dbReference type="SAM" id="MobiDB-lite"/>
    </source>
</evidence>
<sequence>MSVVSGSSSPVVETPATLSQSSSHFKTSPTESLRRQVRFSGEPVQQPQFSTPYVQSSSSISIPPDVHKVVVEHVVKNVTSNHHRLRVFSGNLPKPSNEVNYEVWRLQAQQLIKDPDLSDNEKRRKLLDSLMPSALNTALHLGDSASASEYFEGLEKAFGNVADGEELYTQWLETHQNKGEKSSDYLKRLNELLQTVKERGGIGSKRSEHVLLKQFIRGCWEEKLISDLRLSELLSAKDSSITYGGLLFMVRSAERERDFKEDRRKRYLGVQQVKVSSKSHCTVPDSSSSDAQDSPVQLQQKVAQLERKLADMHAKAHHSVPTTMAMTTGKEGIKYLPTSVEHQRSTPLAGKSFSFCYNCGEDGHHLGQCNNETNAILVQQKLCKRSKHRNTKFNSSQPSSPMSLNM</sequence>
<gene>
    <name evidence="4" type="ORF">HHUSO_G9658</name>
</gene>
<name>A0ABR0ZTY7_HUSHU</name>
<evidence type="ECO:0000259" key="3">
    <source>
        <dbReference type="PROSITE" id="PS50158"/>
    </source>
</evidence>
<keyword evidence="1" id="KW-0862">Zinc</keyword>
<feature type="compositionally biased region" description="Polar residues" evidence="2">
    <location>
        <begin position="16"/>
        <end position="31"/>
    </location>
</feature>
<dbReference type="Proteomes" id="UP001369086">
    <property type="component" value="Unassembled WGS sequence"/>
</dbReference>
<accession>A0ABR0ZTY7</accession>
<feature type="region of interest" description="Disordered" evidence="2">
    <location>
        <begin position="386"/>
        <end position="406"/>
    </location>
</feature>
<dbReference type="PROSITE" id="PS50158">
    <property type="entry name" value="ZF_CCHC"/>
    <property type="match status" value="1"/>
</dbReference>
<keyword evidence="1" id="KW-0479">Metal-binding</keyword>
<dbReference type="PANTHER" id="PTHR23095">
    <property type="entry name" value="PARANEOPLASTIC ANTIGEN"/>
    <property type="match status" value="1"/>
</dbReference>
<proteinExistence type="predicted"/>
<organism evidence="4 5">
    <name type="scientific">Huso huso</name>
    <name type="common">Beluga</name>
    <name type="synonym">Acipenser huso</name>
    <dbReference type="NCBI Taxonomy" id="61971"/>
    <lineage>
        <taxon>Eukaryota</taxon>
        <taxon>Metazoa</taxon>
        <taxon>Chordata</taxon>
        <taxon>Craniata</taxon>
        <taxon>Vertebrata</taxon>
        <taxon>Euteleostomi</taxon>
        <taxon>Actinopterygii</taxon>
        <taxon>Chondrostei</taxon>
        <taxon>Acipenseriformes</taxon>
        <taxon>Acipenseridae</taxon>
        <taxon>Huso</taxon>
    </lineage>
</organism>
<evidence type="ECO:0000313" key="4">
    <source>
        <dbReference type="EMBL" id="KAK6488274.1"/>
    </source>
</evidence>
<feature type="compositionally biased region" description="Low complexity" evidence="2">
    <location>
        <begin position="1"/>
        <end position="12"/>
    </location>
</feature>
<protein>
    <submittedName>
        <fullName evidence="4">Paraneoplastic antigen Ma3-like</fullName>
    </submittedName>
</protein>
<feature type="domain" description="CCHC-type" evidence="3">
    <location>
        <begin position="356"/>
        <end position="369"/>
    </location>
</feature>
<dbReference type="Pfam" id="PF14893">
    <property type="entry name" value="PNMA"/>
    <property type="match status" value="1"/>
</dbReference>
<keyword evidence="5" id="KW-1185">Reference proteome</keyword>
<evidence type="ECO:0000313" key="5">
    <source>
        <dbReference type="Proteomes" id="UP001369086"/>
    </source>
</evidence>
<feature type="compositionally biased region" description="Polar residues" evidence="2">
    <location>
        <begin position="392"/>
        <end position="406"/>
    </location>
</feature>
<dbReference type="InterPro" id="IPR001878">
    <property type="entry name" value="Znf_CCHC"/>
</dbReference>
<dbReference type="InterPro" id="IPR026523">
    <property type="entry name" value="PNMA"/>
</dbReference>
<reference evidence="4 5" key="1">
    <citation type="submission" date="2021-05" db="EMBL/GenBank/DDBJ databases">
        <authorList>
            <person name="Zahm M."/>
            <person name="Klopp C."/>
            <person name="Cabau C."/>
            <person name="Kuhl H."/>
            <person name="Suciu R."/>
            <person name="Ciorpac M."/>
            <person name="Holostenco D."/>
            <person name="Gessner J."/>
            <person name="Wuertz S."/>
            <person name="Hohne C."/>
            <person name="Stock M."/>
            <person name="Gislard M."/>
            <person name="Lluch J."/>
            <person name="Milhes M."/>
            <person name="Lampietro C."/>
            <person name="Lopez Roques C."/>
            <person name="Donnadieu C."/>
            <person name="Du K."/>
            <person name="Schartl M."/>
            <person name="Guiguen Y."/>
        </authorList>
    </citation>
    <scope>NUCLEOTIDE SEQUENCE [LARGE SCALE GENOMIC DNA]</scope>
    <source>
        <strain evidence="4">Hh-F2</strain>
        <tissue evidence="4">Blood</tissue>
    </source>
</reference>
<evidence type="ECO:0000256" key="1">
    <source>
        <dbReference type="PROSITE-ProRule" id="PRU00047"/>
    </source>
</evidence>